<proteinExistence type="predicted"/>
<feature type="region of interest" description="Disordered" evidence="2">
    <location>
        <begin position="65"/>
        <end position="94"/>
    </location>
</feature>
<dbReference type="RefSeq" id="WP_100364520.1">
    <property type="nucleotide sequence ID" value="NZ_PGFF01000001.1"/>
</dbReference>
<keyword evidence="3" id="KW-1133">Transmembrane helix</keyword>
<dbReference type="InterPro" id="IPR044666">
    <property type="entry name" value="Cyclophilin_A-like"/>
</dbReference>
<dbReference type="EMBL" id="PGFF01000001">
    <property type="protein sequence ID" value="PJJ72310.1"/>
    <property type="molecule type" value="Genomic_DNA"/>
</dbReference>
<evidence type="ECO:0000313" key="6">
    <source>
        <dbReference type="Proteomes" id="UP000228758"/>
    </source>
</evidence>
<gene>
    <name evidence="5" type="ORF">CLV46_1877</name>
</gene>
<feature type="compositionally biased region" description="Low complexity" evidence="2">
    <location>
        <begin position="71"/>
        <end position="85"/>
    </location>
</feature>
<dbReference type="GO" id="GO:0003755">
    <property type="term" value="F:peptidyl-prolyl cis-trans isomerase activity"/>
    <property type="evidence" value="ECO:0007669"/>
    <property type="project" value="InterPro"/>
</dbReference>
<feature type="region of interest" description="Disordered" evidence="2">
    <location>
        <begin position="239"/>
        <end position="264"/>
    </location>
</feature>
<evidence type="ECO:0000256" key="1">
    <source>
        <dbReference type="ARBA" id="ARBA00002388"/>
    </source>
</evidence>
<dbReference type="OrthoDB" id="5507614at2"/>
<reference evidence="5 6" key="1">
    <citation type="submission" date="2017-11" db="EMBL/GenBank/DDBJ databases">
        <title>Genomic Encyclopedia of Archaeal and Bacterial Type Strains, Phase II (KMG-II): From Individual Species to Whole Genera.</title>
        <authorList>
            <person name="Goeker M."/>
        </authorList>
    </citation>
    <scope>NUCLEOTIDE SEQUENCE [LARGE SCALE GENOMIC DNA]</scope>
    <source>
        <strain evidence="5 6">DSM 27393</strain>
    </source>
</reference>
<dbReference type="InterPro" id="IPR029000">
    <property type="entry name" value="Cyclophilin-like_dom_sf"/>
</dbReference>
<evidence type="ECO:0000313" key="5">
    <source>
        <dbReference type="EMBL" id="PJJ72310.1"/>
    </source>
</evidence>
<name>A0A2M9CKA9_9MICO</name>
<evidence type="ECO:0000256" key="3">
    <source>
        <dbReference type="SAM" id="Phobius"/>
    </source>
</evidence>
<keyword evidence="6" id="KW-1185">Reference proteome</keyword>
<accession>A0A2M9CKA9</accession>
<keyword evidence="3" id="KW-0812">Transmembrane</keyword>
<dbReference type="PROSITE" id="PS50072">
    <property type="entry name" value="CSA_PPIASE_2"/>
    <property type="match status" value="1"/>
</dbReference>
<organism evidence="5 6">
    <name type="scientific">Diaminobutyricimonas aerilata</name>
    <dbReference type="NCBI Taxonomy" id="1162967"/>
    <lineage>
        <taxon>Bacteria</taxon>
        <taxon>Bacillati</taxon>
        <taxon>Actinomycetota</taxon>
        <taxon>Actinomycetes</taxon>
        <taxon>Micrococcales</taxon>
        <taxon>Microbacteriaceae</taxon>
        <taxon>Diaminobutyricimonas</taxon>
    </lineage>
</organism>
<dbReference type="InterPro" id="IPR002130">
    <property type="entry name" value="Cyclophilin-type_PPIase_dom"/>
</dbReference>
<comment type="function">
    <text evidence="1">PPIases accelerate the folding of proteins. It catalyzes the cis-trans isomerization of proline imidic peptide bonds in oligopeptides.</text>
</comment>
<dbReference type="PANTHER" id="PTHR45625:SF3">
    <property type="entry name" value="PEPTIDYL-PROLYL CIS-TRANS ISOMERASE B-RELATED"/>
    <property type="match status" value="1"/>
</dbReference>
<feature type="domain" description="PPIase cyclophilin-type" evidence="4">
    <location>
        <begin position="112"/>
        <end position="263"/>
    </location>
</feature>
<dbReference type="Gene3D" id="2.40.100.10">
    <property type="entry name" value="Cyclophilin-like"/>
    <property type="match status" value="1"/>
</dbReference>
<dbReference type="SUPFAM" id="SSF50891">
    <property type="entry name" value="Cyclophilin-like"/>
    <property type="match status" value="1"/>
</dbReference>
<feature type="compositionally biased region" description="Low complexity" evidence="2">
    <location>
        <begin position="251"/>
        <end position="264"/>
    </location>
</feature>
<dbReference type="Proteomes" id="UP000228758">
    <property type="component" value="Unassembled WGS sequence"/>
</dbReference>
<evidence type="ECO:0000259" key="4">
    <source>
        <dbReference type="PROSITE" id="PS50072"/>
    </source>
</evidence>
<feature type="transmembrane region" description="Helical" evidence="3">
    <location>
        <begin position="39"/>
        <end position="60"/>
    </location>
</feature>
<protein>
    <submittedName>
        <fullName evidence="5">Peptidyl-prolyl cis-trans isomerase B (Cyclophilin B)</fullName>
    </submittedName>
</protein>
<dbReference type="PANTHER" id="PTHR45625">
    <property type="entry name" value="PEPTIDYL-PROLYL CIS-TRANS ISOMERASE-RELATED"/>
    <property type="match status" value="1"/>
</dbReference>
<dbReference type="AlphaFoldDB" id="A0A2M9CKA9"/>
<keyword evidence="5" id="KW-0413">Isomerase</keyword>
<evidence type="ECO:0000256" key="2">
    <source>
        <dbReference type="SAM" id="MobiDB-lite"/>
    </source>
</evidence>
<keyword evidence="3" id="KW-0472">Membrane</keyword>
<comment type="caution">
    <text evidence="5">The sequence shown here is derived from an EMBL/GenBank/DDBJ whole genome shotgun (WGS) entry which is preliminary data.</text>
</comment>
<dbReference type="Pfam" id="PF00160">
    <property type="entry name" value="Pro_isomerase"/>
    <property type="match status" value="1"/>
</dbReference>
<sequence>MASRSRDRDARITRERTRAYLARQTVHEHRVRRRRRDNFVAVGALVVVAALATVAQVFYFSGGPGTPSPEPSASASATPEPEAGENVGDVPDPAVAEGRAWTGELVLNDVPLGISLDGAAAPQGVASFITDAQNGYFTGKSCHRLVKGEGAGLIQCGSEDGTGASSPDYAFGPVENAPADGVYPAGTIALARADTQYTNGHQFFVVFDDTALPTDGGGYTVLGTVTSGLDELKARITDAGLTPGSSDTDGSPVVPTTITSVSVQ</sequence>